<gene>
    <name evidence="1" type="ORF">ACFSW8_16835</name>
</gene>
<dbReference type="NCBIfam" id="TIGR02595">
    <property type="entry name" value="PEP_CTERM"/>
    <property type="match status" value="1"/>
</dbReference>
<protein>
    <submittedName>
        <fullName evidence="1">PEP-CTERM sorting domain-containing protein</fullName>
    </submittedName>
</protein>
<reference evidence="2" key="1">
    <citation type="journal article" date="2019" name="Int. J. Syst. Evol. Microbiol.">
        <title>The Global Catalogue of Microorganisms (GCM) 10K type strain sequencing project: providing services to taxonomists for standard genome sequencing and annotation.</title>
        <authorList>
            <consortium name="The Broad Institute Genomics Platform"/>
            <consortium name="The Broad Institute Genome Sequencing Center for Infectious Disease"/>
            <person name="Wu L."/>
            <person name="Ma J."/>
        </authorList>
    </citation>
    <scope>NUCLEOTIDE SEQUENCE [LARGE SCALE GENOMIC DNA]</scope>
    <source>
        <strain evidence="2">CCUG 57942</strain>
    </source>
</reference>
<dbReference type="InterPro" id="IPR013424">
    <property type="entry name" value="Ice-binding_C"/>
</dbReference>
<name>A0ABW4ZEX8_9BACT</name>
<dbReference type="EMBL" id="JBHUJB010000083">
    <property type="protein sequence ID" value="MFD2160573.1"/>
    <property type="molecule type" value="Genomic_DNA"/>
</dbReference>
<organism evidence="1 2">
    <name type="scientific">Rubritalea tangerina</name>
    <dbReference type="NCBI Taxonomy" id="430798"/>
    <lineage>
        <taxon>Bacteria</taxon>
        <taxon>Pseudomonadati</taxon>
        <taxon>Verrucomicrobiota</taxon>
        <taxon>Verrucomicrobiia</taxon>
        <taxon>Verrucomicrobiales</taxon>
        <taxon>Rubritaleaceae</taxon>
        <taxon>Rubritalea</taxon>
    </lineage>
</organism>
<keyword evidence="2" id="KW-1185">Reference proteome</keyword>
<evidence type="ECO:0000313" key="1">
    <source>
        <dbReference type="EMBL" id="MFD2160573.1"/>
    </source>
</evidence>
<dbReference type="Proteomes" id="UP001597389">
    <property type="component" value="Unassembled WGS sequence"/>
</dbReference>
<comment type="caution">
    <text evidence="1">The sequence shown here is derived from an EMBL/GenBank/DDBJ whole genome shotgun (WGS) entry which is preliminary data.</text>
</comment>
<evidence type="ECO:0000313" key="2">
    <source>
        <dbReference type="Proteomes" id="UP001597389"/>
    </source>
</evidence>
<sequence length="215" mass="21909">MQLHAISVSIDFTELDSGSGNISNTVLAPPDPISVIVSEGGVSFTATATITGLQHSGGSGISYGRQTIDGQAGTGFIAMSHLPGGDDTLNKDITVTFSNFMQTSGDSGATLTFNGLSGFTSAGVGVGISVGIGTQGYTNITSNLETAAFQSLTGTNPYKDSEFAVQVRASDGNPGEFRLLGVEADFTIVPVPEPSSSLFLAIGGLVLGVRKRPRG</sequence>
<proteinExistence type="predicted"/>
<dbReference type="RefSeq" id="WP_377178814.1">
    <property type="nucleotide sequence ID" value="NZ_JBHUJB010000083.1"/>
</dbReference>
<accession>A0ABW4ZEX8</accession>